<dbReference type="Pfam" id="PF01965">
    <property type="entry name" value="DJ-1_PfpI"/>
    <property type="match status" value="1"/>
</dbReference>
<dbReference type="InterPro" id="IPR029062">
    <property type="entry name" value="Class_I_gatase-like"/>
</dbReference>
<dbReference type="AlphaFoldDB" id="A0A1F6V5P0"/>
<gene>
    <name evidence="2" type="ORF">A2642_03150</name>
</gene>
<feature type="domain" description="DJ-1/PfpI" evidence="1">
    <location>
        <begin position="1"/>
        <end position="166"/>
    </location>
</feature>
<reference evidence="2 3" key="1">
    <citation type="journal article" date="2016" name="Nat. Commun.">
        <title>Thousands of microbial genomes shed light on interconnected biogeochemical processes in an aquifer system.</title>
        <authorList>
            <person name="Anantharaman K."/>
            <person name="Brown C.T."/>
            <person name="Hug L.A."/>
            <person name="Sharon I."/>
            <person name="Castelle C.J."/>
            <person name="Probst A.J."/>
            <person name="Thomas B.C."/>
            <person name="Singh A."/>
            <person name="Wilkins M.J."/>
            <person name="Karaoz U."/>
            <person name="Brodie E.L."/>
            <person name="Williams K.H."/>
            <person name="Hubbard S.S."/>
            <person name="Banfield J.F."/>
        </authorList>
    </citation>
    <scope>NUCLEOTIDE SEQUENCE [LARGE SCALE GENOMIC DNA]</scope>
</reference>
<name>A0A1F6V5P0_9BACT</name>
<proteinExistence type="predicted"/>
<dbReference type="InterPro" id="IPR050325">
    <property type="entry name" value="Prot/Nucl_acid_deglycase"/>
</dbReference>
<protein>
    <recommendedName>
        <fullName evidence="1">DJ-1/PfpI domain-containing protein</fullName>
    </recommendedName>
</protein>
<dbReference type="PANTHER" id="PTHR48094:SF12">
    <property type="entry name" value="PARKINSON DISEASE PROTEIN 7 HOMOLOG"/>
    <property type="match status" value="1"/>
</dbReference>
<evidence type="ECO:0000259" key="1">
    <source>
        <dbReference type="Pfam" id="PF01965"/>
    </source>
</evidence>
<organism evidence="2 3">
    <name type="scientific">Candidatus Nomurabacteria bacterium RIFCSPHIGHO2_01_FULL_39_10</name>
    <dbReference type="NCBI Taxonomy" id="1801733"/>
    <lineage>
        <taxon>Bacteria</taxon>
        <taxon>Candidatus Nomuraibacteriota</taxon>
    </lineage>
</organism>
<dbReference type="EMBL" id="MFTJ01000030">
    <property type="protein sequence ID" value="OGI65081.1"/>
    <property type="molecule type" value="Genomic_DNA"/>
</dbReference>
<comment type="caution">
    <text evidence="2">The sequence shown here is derived from an EMBL/GenBank/DDBJ whole genome shotgun (WGS) entry which is preliminary data.</text>
</comment>
<dbReference type="SUPFAM" id="SSF52317">
    <property type="entry name" value="Class I glutamine amidotransferase-like"/>
    <property type="match status" value="1"/>
</dbReference>
<evidence type="ECO:0000313" key="3">
    <source>
        <dbReference type="Proteomes" id="UP000178700"/>
    </source>
</evidence>
<dbReference type="Gene3D" id="3.40.50.880">
    <property type="match status" value="1"/>
</dbReference>
<accession>A0A1F6V5P0</accession>
<dbReference type="PANTHER" id="PTHR48094">
    <property type="entry name" value="PROTEIN/NUCLEIC ACID DEGLYCASE DJ-1-RELATED"/>
    <property type="match status" value="1"/>
</dbReference>
<evidence type="ECO:0000313" key="2">
    <source>
        <dbReference type="EMBL" id="OGI65081.1"/>
    </source>
</evidence>
<dbReference type="InterPro" id="IPR002818">
    <property type="entry name" value="DJ-1/PfpI"/>
</dbReference>
<sequence>MKALFIVAQQGYQHLEYGIQKQILEQAGITTVTASKQRGVASGKVYTTVATLALDEVRVEEYDVIIFIGGPGAVRYQQDAEAWRIARQTVAQEKLLCAICIAPTILAYAGVLKRRNATVWNEDGEQEPLFKKLGITYTGKTVTQDGKIITANGPGAARDFGKKIVEVLGGG</sequence>
<dbReference type="Proteomes" id="UP000178700">
    <property type="component" value="Unassembled WGS sequence"/>
</dbReference>
<dbReference type="GO" id="GO:0005737">
    <property type="term" value="C:cytoplasm"/>
    <property type="evidence" value="ECO:0007669"/>
    <property type="project" value="TreeGrafter"/>
</dbReference>